<dbReference type="InterPro" id="IPR020449">
    <property type="entry name" value="Tscrpt_reg_AraC-type_HTH"/>
</dbReference>
<gene>
    <name evidence="5" type="ORF">KLA_00020</name>
</gene>
<evidence type="ECO:0000313" key="5">
    <source>
        <dbReference type="EMBL" id="EWH14897.1"/>
    </source>
</evidence>
<dbReference type="SUPFAM" id="SSF46689">
    <property type="entry name" value="Homeodomain-like"/>
    <property type="match status" value="1"/>
</dbReference>
<dbReference type="InterPro" id="IPR009057">
    <property type="entry name" value="Homeodomain-like_sf"/>
</dbReference>
<evidence type="ECO:0000256" key="2">
    <source>
        <dbReference type="ARBA" id="ARBA00023125"/>
    </source>
</evidence>
<dbReference type="Pfam" id="PF12833">
    <property type="entry name" value="HTH_18"/>
    <property type="match status" value="1"/>
</dbReference>
<dbReference type="Proteomes" id="UP000019275">
    <property type="component" value="Unassembled WGS sequence"/>
</dbReference>
<keyword evidence="2" id="KW-0238">DNA-binding</keyword>
<name>A0ABN0RSV7_9FLAO</name>
<dbReference type="Gene3D" id="1.10.10.60">
    <property type="entry name" value="Homeodomain-like"/>
    <property type="match status" value="1"/>
</dbReference>
<dbReference type="RefSeq" id="WP_051456013.1">
    <property type="nucleotide sequence ID" value="NZ_ARZX01000001.1"/>
</dbReference>
<sequence>MSVGLKSFSSFINFNCSTVKATQDKISLKGTNIVSNVHNQVDEEVLVCNSTIVVANKNTVTEIGFNVDVTSDVRFVKLHFSLRGNYLHSCTNTTNFKVNVPEGCCNMFFVPVLPTVETYTGRHHKTLEVYITPQELAKIVGAEFGTDLKQFFSKITALEPAAYYKKSKQIPLKFKNQINEILQCKYTGSLKDNYLKSRLVVLLIDFLMKTAKPVAEEAIIAEQDYLALVKVEAYCNQNLKKKLTINHLSLIAGFNTTKLKRDFKKVYKTTIFKHITQLRMQKAKELIQEKGLSIAEVSYEVGYSNPQHFTAAFKKTIGYLPSKLIK</sequence>
<reference evidence="5 6" key="1">
    <citation type="journal article" date="2014" name="Genome Announc.">
        <title>Draft Genome Sequence of the Carrageenan-Degrading Bacterium Cellulophaga sp. Strain KL-A, Isolated from Decaying Marine Algae.</title>
        <authorList>
            <person name="Shan D."/>
            <person name="Ying J."/>
            <person name="Li X."/>
            <person name="Gao Z."/>
            <person name="Wei G."/>
            <person name="Shao Z."/>
        </authorList>
    </citation>
    <scope>NUCLEOTIDE SEQUENCE [LARGE SCALE GENOMIC DNA]</scope>
    <source>
        <strain evidence="5 6">KL-A</strain>
    </source>
</reference>
<evidence type="ECO:0000256" key="3">
    <source>
        <dbReference type="ARBA" id="ARBA00023163"/>
    </source>
</evidence>
<keyword evidence="6" id="KW-1185">Reference proteome</keyword>
<dbReference type="InterPro" id="IPR018062">
    <property type="entry name" value="HTH_AraC-typ_CS"/>
</dbReference>
<evidence type="ECO:0000313" key="6">
    <source>
        <dbReference type="Proteomes" id="UP000019275"/>
    </source>
</evidence>
<dbReference type="InterPro" id="IPR018060">
    <property type="entry name" value="HTH_AraC"/>
</dbReference>
<dbReference type="EMBL" id="ARZX01000001">
    <property type="protein sequence ID" value="EWH14897.1"/>
    <property type="molecule type" value="Genomic_DNA"/>
</dbReference>
<evidence type="ECO:0000259" key="4">
    <source>
        <dbReference type="PROSITE" id="PS01124"/>
    </source>
</evidence>
<dbReference type="PROSITE" id="PS00041">
    <property type="entry name" value="HTH_ARAC_FAMILY_1"/>
    <property type="match status" value="1"/>
</dbReference>
<protein>
    <submittedName>
        <fullName evidence="5">AraC family transcriptional regulator</fullName>
    </submittedName>
</protein>
<organism evidence="5 6">
    <name type="scientific">Cellulophaga geojensis KL-A</name>
    <dbReference type="NCBI Taxonomy" id="1328323"/>
    <lineage>
        <taxon>Bacteria</taxon>
        <taxon>Pseudomonadati</taxon>
        <taxon>Bacteroidota</taxon>
        <taxon>Flavobacteriia</taxon>
        <taxon>Flavobacteriales</taxon>
        <taxon>Flavobacteriaceae</taxon>
        <taxon>Cellulophaga</taxon>
    </lineage>
</organism>
<dbReference type="PANTHER" id="PTHR47893">
    <property type="entry name" value="REGULATORY PROTEIN PCHR"/>
    <property type="match status" value="1"/>
</dbReference>
<dbReference type="SMART" id="SM00342">
    <property type="entry name" value="HTH_ARAC"/>
    <property type="match status" value="1"/>
</dbReference>
<dbReference type="PANTHER" id="PTHR47893:SF1">
    <property type="entry name" value="REGULATORY PROTEIN PCHR"/>
    <property type="match status" value="1"/>
</dbReference>
<keyword evidence="1" id="KW-0805">Transcription regulation</keyword>
<proteinExistence type="predicted"/>
<comment type="caution">
    <text evidence="5">The sequence shown here is derived from an EMBL/GenBank/DDBJ whole genome shotgun (WGS) entry which is preliminary data.</text>
</comment>
<accession>A0ABN0RSV7</accession>
<evidence type="ECO:0000256" key="1">
    <source>
        <dbReference type="ARBA" id="ARBA00023015"/>
    </source>
</evidence>
<dbReference type="InterPro" id="IPR053142">
    <property type="entry name" value="PchR_regulatory_protein"/>
</dbReference>
<dbReference type="PRINTS" id="PR00032">
    <property type="entry name" value="HTHARAC"/>
</dbReference>
<dbReference type="PROSITE" id="PS01124">
    <property type="entry name" value="HTH_ARAC_FAMILY_2"/>
    <property type="match status" value="1"/>
</dbReference>
<keyword evidence="3" id="KW-0804">Transcription</keyword>
<feature type="domain" description="HTH araC/xylS-type" evidence="4">
    <location>
        <begin position="229"/>
        <end position="326"/>
    </location>
</feature>